<dbReference type="Proteomes" id="UP000546257">
    <property type="component" value="Unassembled WGS sequence"/>
</dbReference>
<reference evidence="6 7" key="1">
    <citation type="submission" date="2020-08" db="EMBL/GenBank/DDBJ databases">
        <authorList>
            <person name="Seo M.-J."/>
        </authorList>
    </citation>
    <scope>NUCLEOTIDE SEQUENCE [LARGE SCALE GENOMIC DNA]</scope>
    <source>
        <strain evidence="6 7">MBLA0160</strain>
    </source>
</reference>
<evidence type="ECO:0000256" key="1">
    <source>
        <dbReference type="ARBA" id="ARBA00011900"/>
    </source>
</evidence>
<dbReference type="GO" id="GO:0003677">
    <property type="term" value="F:DNA binding"/>
    <property type="evidence" value="ECO:0007669"/>
    <property type="project" value="InterPro"/>
</dbReference>
<gene>
    <name evidence="6" type="ORF">H5V44_08335</name>
</gene>
<evidence type="ECO:0000259" key="5">
    <source>
        <dbReference type="Pfam" id="PF02384"/>
    </source>
</evidence>
<dbReference type="PANTHER" id="PTHR33841:SF1">
    <property type="entry name" value="DNA METHYLTRANSFERASE A"/>
    <property type="match status" value="1"/>
</dbReference>
<keyword evidence="2 6" id="KW-0489">Methyltransferase</keyword>
<evidence type="ECO:0000256" key="3">
    <source>
        <dbReference type="ARBA" id="ARBA00022679"/>
    </source>
</evidence>
<evidence type="ECO:0000256" key="2">
    <source>
        <dbReference type="ARBA" id="ARBA00022603"/>
    </source>
</evidence>
<comment type="caution">
    <text evidence="6">The sequence shown here is derived from an EMBL/GenBank/DDBJ whole genome shotgun (WGS) entry which is preliminary data.</text>
</comment>
<dbReference type="PRINTS" id="PR00507">
    <property type="entry name" value="N12N6MTFRASE"/>
</dbReference>
<name>A0A7J9SJT7_9EURY</name>
<dbReference type="SUPFAM" id="SSF53335">
    <property type="entry name" value="S-adenosyl-L-methionine-dependent methyltransferases"/>
    <property type="match status" value="1"/>
</dbReference>
<dbReference type="Gene3D" id="3.40.50.150">
    <property type="entry name" value="Vaccinia Virus protein VP39"/>
    <property type="match status" value="1"/>
</dbReference>
<dbReference type="RefSeq" id="WP_185192644.1">
    <property type="nucleotide sequence ID" value="NZ_JACKXD010000002.1"/>
</dbReference>
<comment type="catalytic activity">
    <reaction evidence="4">
        <text>a 2'-deoxyadenosine in DNA + S-adenosyl-L-methionine = an N(6)-methyl-2'-deoxyadenosine in DNA + S-adenosyl-L-homocysteine + H(+)</text>
        <dbReference type="Rhea" id="RHEA:15197"/>
        <dbReference type="Rhea" id="RHEA-COMP:12418"/>
        <dbReference type="Rhea" id="RHEA-COMP:12419"/>
        <dbReference type="ChEBI" id="CHEBI:15378"/>
        <dbReference type="ChEBI" id="CHEBI:57856"/>
        <dbReference type="ChEBI" id="CHEBI:59789"/>
        <dbReference type="ChEBI" id="CHEBI:90615"/>
        <dbReference type="ChEBI" id="CHEBI:90616"/>
        <dbReference type="EC" id="2.1.1.72"/>
    </reaction>
</comment>
<organism evidence="6 7">
    <name type="scientific">Halobellus ruber</name>
    <dbReference type="NCBI Taxonomy" id="2761102"/>
    <lineage>
        <taxon>Archaea</taxon>
        <taxon>Methanobacteriati</taxon>
        <taxon>Methanobacteriota</taxon>
        <taxon>Stenosarchaea group</taxon>
        <taxon>Halobacteria</taxon>
        <taxon>Halobacteriales</taxon>
        <taxon>Haloferacaceae</taxon>
        <taxon>Halobellus</taxon>
    </lineage>
</organism>
<keyword evidence="7" id="KW-1185">Reference proteome</keyword>
<keyword evidence="3" id="KW-0808">Transferase</keyword>
<evidence type="ECO:0000313" key="6">
    <source>
        <dbReference type="EMBL" id="MBB6646296.1"/>
    </source>
</evidence>
<dbReference type="Pfam" id="PF02384">
    <property type="entry name" value="N6_Mtase"/>
    <property type="match status" value="1"/>
</dbReference>
<dbReference type="GO" id="GO:0009007">
    <property type="term" value="F:site-specific DNA-methyltransferase (adenine-specific) activity"/>
    <property type="evidence" value="ECO:0007669"/>
    <property type="project" value="UniProtKB-EC"/>
</dbReference>
<dbReference type="InterPro" id="IPR050953">
    <property type="entry name" value="N4_N6_ade-DNA_methylase"/>
</dbReference>
<dbReference type="InterPro" id="IPR029063">
    <property type="entry name" value="SAM-dependent_MTases_sf"/>
</dbReference>
<evidence type="ECO:0000313" key="7">
    <source>
        <dbReference type="Proteomes" id="UP000546257"/>
    </source>
</evidence>
<dbReference type="EMBL" id="JACKXD010000002">
    <property type="protein sequence ID" value="MBB6646296.1"/>
    <property type="molecule type" value="Genomic_DNA"/>
</dbReference>
<dbReference type="PANTHER" id="PTHR33841">
    <property type="entry name" value="DNA METHYLTRANSFERASE YEEA-RELATED"/>
    <property type="match status" value="1"/>
</dbReference>
<evidence type="ECO:0000256" key="4">
    <source>
        <dbReference type="ARBA" id="ARBA00047942"/>
    </source>
</evidence>
<proteinExistence type="predicted"/>
<dbReference type="GO" id="GO:0008170">
    <property type="term" value="F:N-methyltransferase activity"/>
    <property type="evidence" value="ECO:0007669"/>
    <property type="project" value="InterPro"/>
</dbReference>
<feature type="domain" description="DNA methylase adenine-specific" evidence="5">
    <location>
        <begin position="157"/>
        <end position="309"/>
    </location>
</feature>
<dbReference type="GO" id="GO:0032259">
    <property type="term" value="P:methylation"/>
    <property type="evidence" value="ECO:0007669"/>
    <property type="project" value="UniProtKB-KW"/>
</dbReference>
<dbReference type="AlphaFoldDB" id="A0A7J9SJT7"/>
<protein>
    <recommendedName>
        <fullName evidence="1">site-specific DNA-methyltransferase (adenine-specific)</fullName>
        <ecNumber evidence="1">2.1.1.72</ecNumber>
    </recommendedName>
</protein>
<dbReference type="InterPro" id="IPR003356">
    <property type="entry name" value="DNA_methylase_A-5"/>
</dbReference>
<dbReference type="EC" id="2.1.1.72" evidence="1"/>
<accession>A0A7J9SJT7</accession>
<sequence length="735" mass="79930">MSGGPSFGDVLGTDSRCHARYTAAASSELSSNDDLRAAMAAWESLVVESHGDVFGQLDAGVDSLFVDALYVDFVVDRLIDRYERRVGVELRNRSAAENTDVLPFELHTLHAAVERAVPGRPLGEAVDRVDPIHPESVAGLLRELHGSVVSTPLRRLLGSYYTPRGVADVAVGELDVDDAASETVLDPGCGSGVFLAAAVDAKLAALEEDLQPDARVDAITSTVYGIDLDPIAVKMAKLSYLHALRPAIGSSSPDGIEVPVFLADSLGMTREESISFRARTVDLTVDHLVGNPPWLTWGALQESVREAWRETHVDRLNLLPHPGTEAILGHANDDVSVPFVWAWIDRYLDDGGDASFVLKRDIRTGPAGRVLRRGQVGDRPVSVRHVHDFGGLRPFGDDVAVNAAVYTIGADSEPSFPIPMDRWSRSGDAPSFATGGAMRGTLARERVGLVPVDDADPGSSWIGTDAERRAHGECSHEIRHGVKDDAAEVFTVDRAQLGELDHDHVYPYLRSKHVVKYGLFGYDLQLVPMRTAGQDNAAELRAAHPDTYAYLERNRERLESRSSTWLDGGPFYNLFGLGPYTWSAYKVVWCRLGFKPHFAVVSAVEDPDLGEKPVVPGDHCMFVPTDDEYEAHFLCGLLNSAPYQRSIEGMASEGKASLSKAVVSELRLPEYRGTGPERRLAERSMAAHRIVPEYTHLSKRAYNDTEIEELAAIQAEIDDLAGRMLSGGGAGLGGE</sequence>